<dbReference type="RefSeq" id="WP_011011502.1">
    <property type="nucleotide sequence ID" value="NC_003413.1"/>
</dbReference>
<organism evidence="2 3">
    <name type="scientific">Pyrococcus furiosus (strain ATCC 43587 / DSM 3638 / JCM 8422 / Vc1)</name>
    <dbReference type="NCBI Taxonomy" id="186497"/>
    <lineage>
        <taxon>Archaea</taxon>
        <taxon>Methanobacteriati</taxon>
        <taxon>Methanobacteriota</taxon>
        <taxon>Thermococci</taxon>
        <taxon>Thermococcales</taxon>
        <taxon>Thermococcaceae</taxon>
        <taxon>Pyrococcus</taxon>
    </lineage>
</organism>
<dbReference type="GeneID" id="41712146"/>
<accession>A0A5C0XM37</accession>
<feature type="transmembrane region" description="Helical" evidence="1">
    <location>
        <begin position="23"/>
        <end position="49"/>
    </location>
</feature>
<feature type="transmembrane region" description="Helical" evidence="1">
    <location>
        <begin position="189"/>
        <end position="207"/>
    </location>
</feature>
<proteinExistence type="predicted"/>
<dbReference type="OrthoDB" id="86223at2157"/>
<dbReference type="GeneID" id="13302153"/>
<dbReference type="EMBL" id="CP023154">
    <property type="protein sequence ID" value="QEK78066.1"/>
    <property type="molecule type" value="Genomic_DNA"/>
</dbReference>
<keyword evidence="1" id="KW-1133">Transmembrane helix</keyword>
<feature type="transmembrane region" description="Helical" evidence="1">
    <location>
        <begin position="139"/>
        <end position="161"/>
    </location>
</feature>
<reference evidence="2 3" key="1">
    <citation type="submission" date="2017-08" db="EMBL/GenBank/DDBJ databases">
        <title>Resequencing and Reannotation of the genome of Pyrococcus furiosus type strain DSM3638.</title>
        <authorList>
            <person name="Reichelt R.M."/>
            <person name="Bunk B."/>
        </authorList>
    </citation>
    <scope>NUCLEOTIDE SEQUENCE [LARGE SCALE GENOMIC DNA]</scope>
    <source>
        <strain evidence="2 3">DSM 3638</strain>
    </source>
</reference>
<feature type="transmembrane region" description="Helical" evidence="1">
    <location>
        <begin position="61"/>
        <end position="82"/>
    </location>
</feature>
<dbReference type="AlphaFoldDB" id="A0A5C0XM37"/>
<sequence>MATTNEVKTYVCDIKTILFIGSLLALLSYLPGTGRVLSIIGGIVYLYGLYRWKELVDERPFKLALLIFVISIFQVVAVLILLRAERIALSITSFSKLIFVYTILNYPFVALIAILRRIILENFYEVTGEENFLTSRELLLYAILLYPVIVGSIIGIVANVYELLGYKNMPEAVTPVRGRKIEINKRETIALLGASFLISGLLIYALVPKYDFEIEKGNVVFYGEISGDFIDGIIIYKEPCPGSKICIEKVEVDGEIVYSAPSYEKVNNKQVVRISIPKSAEKIRVLLAKEGEVIIEVPTKES</sequence>
<protein>
    <submittedName>
        <fullName evidence="2">Uncharacterized protein</fullName>
    </submittedName>
</protein>
<evidence type="ECO:0000256" key="1">
    <source>
        <dbReference type="SAM" id="Phobius"/>
    </source>
</evidence>
<evidence type="ECO:0000313" key="3">
    <source>
        <dbReference type="Proteomes" id="UP000324354"/>
    </source>
</evidence>
<evidence type="ECO:0000313" key="2">
    <source>
        <dbReference type="EMBL" id="QEK78066.1"/>
    </source>
</evidence>
<keyword evidence="1" id="KW-0472">Membrane</keyword>
<dbReference type="Proteomes" id="UP000324354">
    <property type="component" value="Chromosome"/>
</dbReference>
<keyword evidence="1" id="KW-0812">Transmembrane</keyword>
<feature type="transmembrane region" description="Helical" evidence="1">
    <location>
        <begin position="94"/>
        <end position="119"/>
    </location>
</feature>
<gene>
    <name evidence="2" type="ORF">PFDSM3638_01715</name>
</gene>
<name>A0A5C0XM37_PYRFU</name>